<dbReference type="EC" id="3.5.1.23" evidence="2"/>
<dbReference type="GO" id="GO:0016020">
    <property type="term" value="C:membrane"/>
    <property type="evidence" value="ECO:0007669"/>
    <property type="project" value="GOC"/>
</dbReference>
<dbReference type="AlphaFoldDB" id="A0A2T0RMN9"/>
<keyword evidence="1" id="KW-0862">Zinc</keyword>
<comment type="similarity">
    <text evidence="2">Belongs to the neutral ceramidase family.</text>
</comment>
<evidence type="ECO:0000256" key="1">
    <source>
        <dbReference type="PIRSR" id="PIRSR606823-2"/>
    </source>
</evidence>
<dbReference type="GO" id="GO:0046512">
    <property type="term" value="P:sphingosine biosynthetic process"/>
    <property type="evidence" value="ECO:0007669"/>
    <property type="project" value="TreeGrafter"/>
</dbReference>
<keyword evidence="2" id="KW-0443">Lipid metabolism</keyword>
<keyword evidence="2" id="KW-0378">Hydrolase</keyword>
<proteinExistence type="inferred from homology"/>
<gene>
    <name evidence="4" type="ORF">CLV58_14514</name>
</gene>
<dbReference type="InterPro" id="IPR031329">
    <property type="entry name" value="NEUT/ALK_ceramidase_N"/>
</dbReference>
<accession>A0A2T0RMN9</accession>
<keyword evidence="2" id="KW-0746">Sphingolipid metabolism</keyword>
<evidence type="ECO:0000259" key="3">
    <source>
        <dbReference type="Pfam" id="PF04734"/>
    </source>
</evidence>
<evidence type="ECO:0000313" key="5">
    <source>
        <dbReference type="Proteomes" id="UP000238375"/>
    </source>
</evidence>
<evidence type="ECO:0000256" key="2">
    <source>
        <dbReference type="RuleBase" id="RU366019"/>
    </source>
</evidence>
<dbReference type="InterPro" id="IPR006823">
    <property type="entry name" value="Ceramidase_alk"/>
</dbReference>
<dbReference type="PANTHER" id="PTHR12670">
    <property type="entry name" value="CERAMIDASE"/>
    <property type="match status" value="1"/>
</dbReference>
<name>A0A2T0RMN9_9BACT</name>
<evidence type="ECO:0000313" key="4">
    <source>
        <dbReference type="EMBL" id="PRY22454.1"/>
    </source>
</evidence>
<dbReference type="GO" id="GO:0046872">
    <property type="term" value="F:metal ion binding"/>
    <property type="evidence" value="ECO:0007669"/>
    <property type="project" value="UniProtKB-KW"/>
</dbReference>
<keyword evidence="1" id="KW-0479">Metal-binding</keyword>
<reference evidence="4 5" key="1">
    <citation type="submission" date="2018-03" db="EMBL/GenBank/DDBJ databases">
        <title>Genomic Encyclopedia of Archaeal and Bacterial Type Strains, Phase II (KMG-II): from individual species to whole genera.</title>
        <authorList>
            <person name="Goeker M."/>
        </authorList>
    </citation>
    <scope>NUCLEOTIDE SEQUENCE [LARGE SCALE GENOMIC DNA]</scope>
    <source>
        <strain evidence="4 5">DSM 28354</strain>
    </source>
</reference>
<dbReference type="Pfam" id="PF04734">
    <property type="entry name" value="Ceramidase_alk"/>
    <property type="match status" value="1"/>
</dbReference>
<dbReference type="GO" id="GO:0017040">
    <property type="term" value="F:N-acylsphingosine amidohydrolase activity"/>
    <property type="evidence" value="ECO:0007669"/>
    <property type="project" value="UniProtKB-UniRule"/>
</dbReference>
<dbReference type="RefSeq" id="WP_106140921.1">
    <property type="nucleotide sequence ID" value="NZ_PVTE01000045.1"/>
</dbReference>
<dbReference type="EMBL" id="PVTE01000045">
    <property type="protein sequence ID" value="PRY22454.1"/>
    <property type="molecule type" value="Genomic_DNA"/>
</dbReference>
<comment type="cofactor">
    <cofactor evidence="1">
        <name>Zn(2+)</name>
        <dbReference type="ChEBI" id="CHEBI:29105"/>
    </cofactor>
    <text evidence="1">Binds 1 zinc ion per subunit.</text>
</comment>
<keyword evidence="5" id="KW-1185">Reference proteome</keyword>
<dbReference type="GO" id="GO:0005576">
    <property type="term" value="C:extracellular region"/>
    <property type="evidence" value="ECO:0007669"/>
    <property type="project" value="TreeGrafter"/>
</dbReference>
<comment type="catalytic activity">
    <reaction evidence="2">
        <text>an N-acylsphing-4-enine + H2O = sphing-4-enine + a fatty acid</text>
        <dbReference type="Rhea" id="RHEA:20856"/>
        <dbReference type="ChEBI" id="CHEBI:15377"/>
        <dbReference type="ChEBI" id="CHEBI:28868"/>
        <dbReference type="ChEBI" id="CHEBI:52639"/>
        <dbReference type="ChEBI" id="CHEBI:57756"/>
        <dbReference type="EC" id="3.5.1.23"/>
    </reaction>
</comment>
<comment type="caution">
    <text evidence="4">The sequence shown here is derived from an EMBL/GenBank/DDBJ whole genome shotgun (WGS) entry which is preliminary data.</text>
</comment>
<feature type="binding site" evidence="1">
    <location>
        <position position="147"/>
    </location>
    <ligand>
        <name>Zn(2+)</name>
        <dbReference type="ChEBI" id="CHEBI:29105"/>
    </ligand>
</feature>
<dbReference type="PANTHER" id="PTHR12670:SF1">
    <property type="entry name" value="NEUTRAL CERAMIDASE"/>
    <property type="match status" value="1"/>
</dbReference>
<dbReference type="GO" id="GO:0042759">
    <property type="term" value="P:long-chain fatty acid biosynthetic process"/>
    <property type="evidence" value="ECO:0007669"/>
    <property type="project" value="TreeGrafter"/>
</dbReference>
<protein>
    <recommendedName>
        <fullName evidence="2">Neutral ceramidase</fullName>
        <ecNumber evidence="2">3.5.1.23</ecNumber>
    </recommendedName>
</protein>
<organism evidence="4 5">
    <name type="scientific">Spirosoma oryzae</name>
    <dbReference type="NCBI Taxonomy" id="1469603"/>
    <lineage>
        <taxon>Bacteria</taxon>
        <taxon>Pseudomonadati</taxon>
        <taxon>Bacteroidota</taxon>
        <taxon>Cytophagia</taxon>
        <taxon>Cytophagales</taxon>
        <taxon>Cytophagaceae</taxon>
        <taxon>Spirosoma</taxon>
    </lineage>
</organism>
<sequence length="454" mass="49585">MKVIRIVSNVLLGLLVVVLLLAAIGLAPVDDTPYQQMDYYRKTRQQLAALPSPPKPTAALQAGWAKVNITPSFTTATGGYGARLGKHWHTVNDSIFARAVVLDNGSNRVAIVGLDLLITPPTVVEALKKRLPEVGMRWENVYMGAIHSHNSLGGWAPGLVGQLIAGGYDERVVPLITNGILAAIRQAQANMSSAELGYGQTNASDLIYNRMANSGPTGPLDGTVRLLKLKKKTGQTALICSFAGHATLFDDSASEYLSRDYPGALVDRLEKDDADFAVFLAGAVGSTGPEVKAPDDFAEIRTYAGELADRIERVLPTITTRTDSTLAMLTLPLGLREPNPRIIGNWRVRPWLFYTIYGDYPSDLKALHLGNTVLIGTPCDFSGELAVELAPAAKRDGVNLMVTSFEGGYIGYITPDRYYDRQQYEVREMNWFGPYNGAYFKEMMTGLLDRITRK</sequence>
<dbReference type="OrthoDB" id="926204at2"/>
<dbReference type="GO" id="GO:0046514">
    <property type="term" value="P:ceramide catabolic process"/>
    <property type="evidence" value="ECO:0007669"/>
    <property type="project" value="InterPro"/>
</dbReference>
<dbReference type="Proteomes" id="UP000238375">
    <property type="component" value="Unassembled WGS sequence"/>
</dbReference>
<feature type="domain" description="Neutral/alkaline non-lysosomal ceramidase N-terminal" evidence="3">
    <location>
        <begin position="63"/>
        <end position="271"/>
    </location>
</feature>